<reference evidence="1 2" key="1">
    <citation type="submission" date="2015-03" db="EMBL/GenBank/DDBJ databases">
        <authorList>
            <person name="Hassan Y.I."/>
            <person name="Lepp D."/>
            <person name="Li X.-Z."/>
            <person name="Zhou T."/>
        </authorList>
    </citation>
    <scope>NUCLEOTIDE SEQUENCE [LARGE SCALE GENOMIC DNA]</scope>
    <source>
        <strain evidence="1 2">BD-c194</strain>
    </source>
</reference>
<dbReference type="STRING" id="443610.VE25_02105"/>
<evidence type="ECO:0000313" key="2">
    <source>
        <dbReference type="Proteomes" id="UP000033632"/>
    </source>
</evidence>
<proteinExistence type="predicted"/>
<dbReference type="PATRIC" id="fig|443610.3.peg.2894"/>
<protein>
    <recommendedName>
        <fullName evidence="3">Winged helix DNA-binding domain-containing protein</fullName>
    </recommendedName>
</protein>
<gene>
    <name evidence="1" type="ORF">VE25_02105</name>
</gene>
<dbReference type="EMBL" id="JZEX01000031">
    <property type="protein sequence ID" value="KKB13424.1"/>
    <property type="molecule type" value="Genomic_DNA"/>
</dbReference>
<dbReference type="AlphaFoldDB" id="A0A0F5FX42"/>
<dbReference type="PANTHER" id="PTHR38479">
    <property type="entry name" value="LMO0824 PROTEIN"/>
    <property type="match status" value="1"/>
</dbReference>
<accession>A0A0F5FX42</accession>
<dbReference type="Proteomes" id="UP000033632">
    <property type="component" value="Unassembled WGS sequence"/>
</dbReference>
<evidence type="ECO:0000313" key="1">
    <source>
        <dbReference type="EMBL" id="KKB13424.1"/>
    </source>
</evidence>
<comment type="caution">
    <text evidence="1">The sequence shown here is derived from an EMBL/GenBank/DDBJ whole genome shotgun (WGS) entry which is preliminary data.</text>
</comment>
<keyword evidence="2" id="KW-1185">Reference proteome</keyword>
<dbReference type="PANTHER" id="PTHR38479:SF2">
    <property type="entry name" value="WINGED HELIX DNA-BINDING DOMAIN-CONTAINING PROTEIN"/>
    <property type="match status" value="1"/>
</dbReference>
<organism evidence="1 2">
    <name type="scientific">Devosia geojensis</name>
    <dbReference type="NCBI Taxonomy" id="443610"/>
    <lineage>
        <taxon>Bacteria</taxon>
        <taxon>Pseudomonadati</taxon>
        <taxon>Pseudomonadota</taxon>
        <taxon>Alphaproteobacteria</taxon>
        <taxon>Hyphomicrobiales</taxon>
        <taxon>Devosiaceae</taxon>
        <taxon>Devosia</taxon>
    </lineage>
</organism>
<dbReference type="InterPro" id="IPR009351">
    <property type="entry name" value="AlkZ-like"/>
</dbReference>
<evidence type="ECO:0008006" key="3">
    <source>
        <dbReference type="Google" id="ProtNLM"/>
    </source>
</evidence>
<name>A0A0F5FX42_9HYPH</name>
<dbReference type="Pfam" id="PF06224">
    <property type="entry name" value="AlkZ-like"/>
    <property type="match status" value="1"/>
</dbReference>
<sequence>MVVTREEETAMSVPVLTRLELNRATLARQMLLVRADRPIVEAIEFLSGPQAQISEGPYQALWSRLEGFRHEAMTRLIEERTLLRATTMRGTLHLHSVPDMVGIRKLVQPVLERMWGGQFAKRFGAGDRQAMIRAGRRLLDKGPMTAGALRKALVERFPEPDPLSMTTLLQVSDTLVQIPPTRIWGSGHAPVLTRIGNWIEPPKPDITRRQLVKRYLAAFGPASVADMQAWCGLTKLDADFKAVRGELVEFRDEAGRVLYDLPEAPRPDAETPAPIRFLPVYDNVILGFADRSRMVAAADVGRLWQGETNRGSVLIDGMVGASWGFAKTKAGGVLDILTGTPVTGKTREGLEAEAEAFLAFMTDGKGGEMKIEAM</sequence>